<dbReference type="Proteomes" id="UP001303046">
    <property type="component" value="Unassembled WGS sequence"/>
</dbReference>
<organism evidence="2 3">
    <name type="scientific">Necator americanus</name>
    <name type="common">Human hookworm</name>
    <dbReference type="NCBI Taxonomy" id="51031"/>
    <lineage>
        <taxon>Eukaryota</taxon>
        <taxon>Metazoa</taxon>
        <taxon>Ecdysozoa</taxon>
        <taxon>Nematoda</taxon>
        <taxon>Chromadorea</taxon>
        <taxon>Rhabditida</taxon>
        <taxon>Rhabditina</taxon>
        <taxon>Rhabditomorpha</taxon>
        <taxon>Strongyloidea</taxon>
        <taxon>Ancylostomatidae</taxon>
        <taxon>Bunostominae</taxon>
        <taxon>Necator</taxon>
    </lineage>
</organism>
<feature type="chain" id="PRO_5046971261" evidence="1">
    <location>
        <begin position="18"/>
        <end position="74"/>
    </location>
</feature>
<sequence length="74" mass="7974">MQKIAVFFFALVLLACAEQKCKVDKDCSPGFKCSGGFCAVNPRCPVLVSPQIPAGCKLETSVDDNYCPKNKVVC</sequence>
<dbReference type="EMBL" id="JAVFWL010000002">
    <property type="protein sequence ID" value="KAK6737192.1"/>
    <property type="molecule type" value="Genomic_DNA"/>
</dbReference>
<protein>
    <submittedName>
        <fullName evidence="2">Uncharacterized protein</fullName>
    </submittedName>
</protein>
<evidence type="ECO:0000313" key="2">
    <source>
        <dbReference type="EMBL" id="KAK6737192.1"/>
    </source>
</evidence>
<keyword evidence="1" id="KW-0732">Signal</keyword>
<keyword evidence="3" id="KW-1185">Reference proteome</keyword>
<evidence type="ECO:0000313" key="3">
    <source>
        <dbReference type="Proteomes" id="UP001303046"/>
    </source>
</evidence>
<reference evidence="2 3" key="1">
    <citation type="submission" date="2023-08" db="EMBL/GenBank/DDBJ databases">
        <title>A Necator americanus chromosomal reference genome.</title>
        <authorList>
            <person name="Ilik V."/>
            <person name="Petrzelkova K.J."/>
            <person name="Pardy F."/>
            <person name="Fuh T."/>
            <person name="Niatou-Singa F.S."/>
            <person name="Gouil Q."/>
            <person name="Baker L."/>
            <person name="Ritchie M.E."/>
            <person name="Jex A.R."/>
            <person name="Gazzola D."/>
            <person name="Li H."/>
            <person name="Toshio Fujiwara R."/>
            <person name="Zhan B."/>
            <person name="Aroian R.V."/>
            <person name="Pafco B."/>
            <person name="Schwarz E.M."/>
        </authorList>
    </citation>
    <scope>NUCLEOTIDE SEQUENCE [LARGE SCALE GENOMIC DNA]</scope>
    <source>
        <strain evidence="2 3">Aroian</strain>
        <tissue evidence="2">Whole animal</tissue>
    </source>
</reference>
<evidence type="ECO:0000256" key="1">
    <source>
        <dbReference type="SAM" id="SignalP"/>
    </source>
</evidence>
<gene>
    <name evidence="2" type="primary">Necator_chrII.g7512</name>
    <name evidence="2" type="ORF">RB195_019718</name>
</gene>
<accession>A0ABR1CFG4</accession>
<dbReference type="PROSITE" id="PS51257">
    <property type="entry name" value="PROKAR_LIPOPROTEIN"/>
    <property type="match status" value="1"/>
</dbReference>
<feature type="signal peptide" evidence="1">
    <location>
        <begin position="1"/>
        <end position="17"/>
    </location>
</feature>
<comment type="caution">
    <text evidence="2">The sequence shown here is derived from an EMBL/GenBank/DDBJ whole genome shotgun (WGS) entry which is preliminary data.</text>
</comment>
<name>A0ABR1CFG4_NECAM</name>
<proteinExistence type="predicted"/>